<organism evidence="2 3">
    <name type="scientific">Neptunomonas marina</name>
    <dbReference type="NCBI Taxonomy" id="1815562"/>
    <lineage>
        <taxon>Bacteria</taxon>
        <taxon>Pseudomonadati</taxon>
        <taxon>Pseudomonadota</taxon>
        <taxon>Gammaproteobacteria</taxon>
        <taxon>Oceanospirillales</taxon>
        <taxon>Oceanospirillaceae</taxon>
        <taxon>Neptunomonas</taxon>
    </lineage>
</organism>
<sequence length="1281" mass="138358">MVKRSFKWLTWLLIFIGFALALLVLAVRLALPQLHQYTEQISAQLSQHLGTQITIEEVSGSWNGPYPQVYATAIDSSGDSHHIEIERVEVELDWLKSLTELAPVFRYINVGQVDVELIESADGWLPGDQQRSRDTGSSGINDLLAVLSHQASISIPAIELTLKRDQDAPLRIAPIELELNNAPNLHQAVARFTLPLEGADSNVELVLESTELGDNPLAANYTFYAKVDDLGPELLSLNLIELPFSIAQLDAGAELWAGWQSGRLSGLQGRLHIDTLSFNDPGLEAIDHAVADFAVAETSDHAYQLTLGQFVIKGSGRTMRLGPAVAQAAWKEGSLIPQSLGVSAIDLAEVTGWFQGKVYLDEPLTDALDKLKPQGVLKHLALNWHSADWADFTGVGDLSGVSVGDYYGAPALSNINGRLRFTARDGAIDLRSEKFGLDFPELFSTGWQYEKASGKVFWKISDKEGHSRPLVEVGSTLINLSNPKISAAGRFGMYLPLDRQHQAELTLLIAIKNADGRLAADYVPGSEVGEELHAWIEAAVQGGHVNNGMLLLHTGTRSLPDRQPPTVQLYLDVEQAKVRFQPDWPMLENTDFALSLVDQALQIKADSGQLLNTVASSIDVSLPAGSEQLQVGIAASGQAADIQAVLTSTSLREEVGDGLDSWALSGQHRTTVGLRLPLGSTGKPDVTVAARLANATFAQTDGDLALEKLAGRIDYSSQSGLKSSALKGQMWGQDTSVSIETVPRSGDSPELTRVTLDGIVTANSLRQWIGLTLLDQLSGAASASARLDLCEGSPYCNKLVVSSQLRGLGIDAPAPIGKTASEPMYFQLIGNVGQPITSWRYNLNHQLRGVTILEPDNERTQILLGGERPIEPRGQGVWVAGRVDTLDVAAIQPYINSQESATQAQGEDVELRQVSLQVGELHVGASRFKGVQLDYDAQRKALAIDSVSIKGRVLQDKSGGLDVALERLSLPESVAADVSEDKPAESQPLIETQSLPPTQVSIASLSVGKWQLGHWRFSLKPLGRYGLEMSALAAKVGDFSLTGKGGWAENSGRITSHFNASLVGSDLGDLLTRFGYAGVLEAKQSEVTNDFRWQGYPWEYEMGRLNGSFMMRLKDGRIVETGETSNILRLFGILNLNTVVRRLQLNFSDLVEKGVAFDRVYARYGLDNGIATTLEPVTLDGPSADVEVNGEINLANKTIDSQMQVVLPLTGNIPIAAVLLGAPQIAGAAFILDKLIGDKLEKVTTLQYRAQGSWDDPAIEALAADQNRVLRDSDSALGGGQ</sequence>
<evidence type="ECO:0000259" key="1">
    <source>
        <dbReference type="Pfam" id="PF13116"/>
    </source>
</evidence>
<proteinExistence type="predicted"/>
<reference evidence="2 3" key="1">
    <citation type="submission" date="2019-01" db="EMBL/GenBank/DDBJ databases">
        <authorList>
            <person name="Chen W.-M."/>
        </authorList>
    </citation>
    <scope>NUCLEOTIDE SEQUENCE [LARGE SCALE GENOMIC DNA]</scope>
    <source>
        <strain evidence="2 3">HPM-16</strain>
    </source>
</reference>
<comment type="caution">
    <text evidence="2">The sequence shown here is derived from an EMBL/GenBank/DDBJ whole genome shotgun (WGS) entry which is preliminary data.</text>
</comment>
<feature type="domain" description="YhdP central" evidence="1">
    <location>
        <begin position="2"/>
        <end position="1259"/>
    </location>
</feature>
<protein>
    <submittedName>
        <fullName evidence="2">TIGR02099 family protein</fullName>
    </submittedName>
</protein>
<dbReference type="Proteomes" id="UP000282818">
    <property type="component" value="Unassembled WGS sequence"/>
</dbReference>
<gene>
    <name evidence="2" type="ORF">EOE65_10220</name>
</gene>
<dbReference type="InterPro" id="IPR025263">
    <property type="entry name" value="YhdP_central"/>
</dbReference>
<dbReference type="EMBL" id="SACQ01000004">
    <property type="protein sequence ID" value="RVU30680.1"/>
    <property type="molecule type" value="Genomic_DNA"/>
</dbReference>
<dbReference type="Pfam" id="PF13116">
    <property type="entry name" value="YhdP"/>
    <property type="match status" value="1"/>
</dbReference>
<dbReference type="InterPro" id="IPR011836">
    <property type="entry name" value="YhdP"/>
</dbReference>
<dbReference type="PANTHER" id="PTHR38690:SF1">
    <property type="entry name" value="PROTEASE"/>
    <property type="match status" value="1"/>
</dbReference>
<dbReference type="NCBIfam" id="TIGR02099">
    <property type="entry name" value="YhdP family protein"/>
    <property type="match status" value="1"/>
</dbReference>
<keyword evidence="3" id="KW-1185">Reference proteome</keyword>
<evidence type="ECO:0000313" key="3">
    <source>
        <dbReference type="Proteomes" id="UP000282818"/>
    </source>
</evidence>
<dbReference type="RefSeq" id="WP_127694216.1">
    <property type="nucleotide sequence ID" value="NZ_SACQ01000004.1"/>
</dbReference>
<dbReference type="PANTHER" id="PTHR38690">
    <property type="entry name" value="PROTEASE-RELATED"/>
    <property type="match status" value="1"/>
</dbReference>
<evidence type="ECO:0000313" key="2">
    <source>
        <dbReference type="EMBL" id="RVU30680.1"/>
    </source>
</evidence>
<accession>A0A437Q850</accession>
<name>A0A437Q850_9GAMM</name>